<feature type="transmembrane region" description="Helical" evidence="9">
    <location>
        <begin position="291"/>
        <end position="312"/>
    </location>
</feature>
<gene>
    <name evidence="9" type="primary">cobD</name>
    <name evidence="10" type="ORF">HNQ59_002349</name>
</gene>
<evidence type="ECO:0000256" key="6">
    <source>
        <dbReference type="ARBA" id="ARBA00022692"/>
    </source>
</evidence>
<dbReference type="Proteomes" id="UP000575898">
    <property type="component" value="Unassembled WGS sequence"/>
</dbReference>
<proteinExistence type="inferred from homology"/>
<dbReference type="GO" id="GO:0009236">
    <property type="term" value="P:cobalamin biosynthetic process"/>
    <property type="evidence" value="ECO:0007669"/>
    <property type="project" value="UniProtKB-UniRule"/>
</dbReference>
<evidence type="ECO:0000256" key="2">
    <source>
        <dbReference type="ARBA" id="ARBA00004953"/>
    </source>
</evidence>
<evidence type="ECO:0000256" key="9">
    <source>
        <dbReference type="HAMAP-Rule" id="MF_00024"/>
    </source>
</evidence>
<keyword evidence="8 9" id="KW-0472">Membrane</keyword>
<dbReference type="PANTHER" id="PTHR34308">
    <property type="entry name" value="COBALAMIN BIOSYNTHESIS PROTEIN CBIB"/>
    <property type="match status" value="1"/>
</dbReference>
<keyword evidence="10" id="KW-0436">Ligase</keyword>
<organism evidence="10 11">
    <name type="scientific">Chitinivorax tropicus</name>
    <dbReference type="NCBI Taxonomy" id="714531"/>
    <lineage>
        <taxon>Bacteria</taxon>
        <taxon>Pseudomonadati</taxon>
        <taxon>Pseudomonadota</taxon>
        <taxon>Betaproteobacteria</taxon>
        <taxon>Chitinivorax</taxon>
    </lineage>
</organism>
<dbReference type="InterPro" id="IPR004485">
    <property type="entry name" value="Cobalamin_biosynth_CobD/CbiB"/>
</dbReference>
<dbReference type="AlphaFoldDB" id="A0A840MV48"/>
<dbReference type="GO" id="GO:0005886">
    <property type="term" value="C:plasma membrane"/>
    <property type="evidence" value="ECO:0007669"/>
    <property type="project" value="UniProtKB-SubCell"/>
</dbReference>
<keyword evidence="4 9" id="KW-1003">Cell membrane</keyword>
<name>A0A840MV48_9PROT</name>
<evidence type="ECO:0000256" key="4">
    <source>
        <dbReference type="ARBA" id="ARBA00022475"/>
    </source>
</evidence>
<keyword evidence="5 9" id="KW-0169">Cobalamin biosynthesis</keyword>
<comment type="pathway">
    <text evidence="2 9">Cofactor biosynthesis; adenosylcobalamin biosynthesis.</text>
</comment>
<reference evidence="10 11" key="1">
    <citation type="submission" date="2020-08" db="EMBL/GenBank/DDBJ databases">
        <title>Genomic Encyclopedia of Type Strains, Phase IV (KMG-IV): sequencing the most valuable type-strain genomes for metagenomic binning, comparative biology and taxonomic classification.</title>
        <authorList>
            <person name="Goeker M."/>
        </authorList>
    </citation>
    <scope>NUCLEOTIDE SEQUENCE [LARGE SCALE GENOMIC DNA]</scope>
    <source>
        <strain evidence="10 11">DSM 27165</strain>
    </source>
</reference>
<dbReference type="GO" id="GO:0016874">
    <property type="term" value="F:ligase activity"/>
    <property type="evidence" value="ECO:0007669"/>
    <property type="project" value="UniProtKB-KW"/>
</dbReference>
<evidence type="ECO:0000256" key="1">
    <source>
        <dbReference type="ARBA" id="ARBA00004651"/>
    </source>
</evidence>
<feature type="transmembrane region" description="Helical" evidence="9">
    <location>
        <begin position="54"/>
        <end position="75"/>
    </location>
</feature>
<dbReference type="NCBIfam" id="NF005792">
    <property type="entry name" value="PRK07630.1"/>
    <property type="match status" value="1"/>
</dbReference>
<dbReference type="HAMAP" id="MF_00024">
    <property type="entry name" value="CobD_CbiB"/>
    <property type="match status" value="1"/>
</dbReference>
<comment type="subcellular location">
    <subcellularLocation>
        <location evidence="1 9">Cell membrane</location>
        <topology evidence="1 9">Multi-pass membrane protein</topology>
    </subcellularLocation>
</comment>
<comment type="caution">
    <text evidence="10">The sequence shown here is derived from an EMBL/GenBank/DDBJ whole genome shotgun (WGS) entry which is preliminary data.</text>
</comment>
<dbReference type="PANTHER" id="PTHR34308:SF1">
    <property type="entry name" value="COBALAMIN BIOSYNTHESIS PROTEIN CBIB"/>
    <property type="match status" value="1"/>
</dbReference>
<comment type="function">
    <text evidence="9">Converts cobyric acid to cobinamide by the addition of aminopropanol on the F carboxylic group.</text>
</comment>
<accession>A0A840MV48</accession>
<evidence type="ECO:0000256" key="5">
    <source>
        <dbReference type="ARBA" id="ARBA00022573"/>
    </source>
</evidence>
<dbReference type="GO" id="GO:0015420">
    <property type="term" value="F:ABC-type vitamin B12 transporter activity"/>
    <property type="evidence" value="ECO:0007669"/>
    <property type="project" value="UniProtKB-UniRule"/>
</dbReference>
<keyword evidence="7 9" id="KW-1133">Transmembrane helix</keyword>
<feature type="transmembrane region" description="Helical" evidence="9">
    <location>
        <begin position="82"/>
        <end position="100"/>
    </location>
</feature>
<evidence type="ECO:0000256" key="7">
    <source>
        <dbReference type="ARBA" id="ARBA00022989"/>
    </source>
</evidence>
<comment type="similarity">
    <text evidence="3 9">Belongs to the CobD/CbiB family.</text>
</comment>
<feature type="transmembrane region" description="Helical" evidence="9">
    <location>
        <begin position="159"/>
        <end position="177"/>
    </location>
</feature>
<keyword evidence="11" id="KW-1185">Reference proteome</keyword>
<evidence type="ECO:0000313" key="11">
    <source>
        <dbReference type="Proteomes" id="UP000575898"/>
    </source>
</evidence>
<dbReference type="Pfam" id="PF03186">
    <property type="entry name" value="CobD_Cbib"/>
    <property type="match status" value="1"/>
</dbReference>
<evidence type="ECO:0000256" key="8">
    <source>
        <dbReference type="ARBA" id="ARBA00023136"/>
    </source>
</evidence>
<sequence length="313" mass="35183">MVFTVAMSLLSLIAALLLEQFKPLEFRNEFMRAFARFANKLERKLNAGEYKHGLIAWLIAVVPACALTVAVYYLLFRLSPALAWAWNVVVLYMMMGFRHFSHAFSGISEALKIGDADHARQLLSDWTNQNTTEMNDGEVSRLAIEQGLIDSYRHVFGTIFWFLILPGPAGAVLYRFATRLAQKWGDRDQAGADQFGRFAMLMQTLLDWAPIRLTSVSFAIVGDFEDAVYCWRSQAQAWTNYDYGILLASGAGAIGIKLGEPLHQDNTLKFRPELGIGDEADADYLASAVGLVWRAVLLWLFLILLFSVTHWVG</sequence>
<protein>
    <recommendedName>
        <fullName evidence="9">Cobalamin biosynthesis protein CobD</fullName>
    </recommendedName>
</protein>
<dbReference type="GO" id="GO:0048472">
    <property type="term" value="F:threonine-phosphate decarboxylase activity"/>
    <property type="evidence" value="ECO:0007669"/>
    <property type="project" value="InterPro"/>
</dbReference>
<evidence type="ECO:0000256" key="3">
    <source>
        <dbReference type="ARBA" id="ARBA00006263"/>
    </source>
</evidence>
<dbReference type="UniPathway" id="UPA00148"/>
<dbReference type="EMBL" id="JACHHY010000013">
    <property type="protein sequence ID" value="MBB5019051.1"/>
    <property type="molecule type" value="Genomic_DNA"/>
</dbReference>
<keyword evidence="6 9" id="KW-0812">Transmembrane</keyword>
<comment type="caution">
    <text evidence="9">Lacks conserved residue(s) required for the propagation of feature annotation.</text>
</comment>
<evidence type="ECO:0000313" key="10">
    <source>
        <dbReference type="EMBL" id="MBB5019051.1"/>
    </source>
</evidence>